<sequence>MDGRGACRRLRLVDPPHPVTALASVPGSGSTWLRHLLHQTTGKRRPLMTDRSKTPFRSLTGDRHCSVVRPVPDIAL</sequence>
<comment type="caution">
    <text evidence="1">The sequence shown here is derived from an EMBL/GenBank/DDBJ whole genome shotgun (WGS) entry which is preliminary data.</text>
</comment>
<accession>A0A2T7PI88</accession>
<evidence type="ECO:0000313" key="2">
    <source>
        <dbReference type="Proteomes" id="UP000245119"/>
    </source>
</evidence>
<name>A0A2T7PI88_POMCA</name>
<evidence type="ECO:0000313" key="1">
    <source>
        <dbReference type="EMBL" id="PVD33135.1"/>
    </source>
</evidence>
<dbReference type="OrthoDB" id="5985073at2759"/>
<keyword evidence="2" id="KW-1185">Reference proteome</keyword>
<reference evidence="1 2" key="1">
    <citation type="submission" date="2018-04" db="EMBL/GenBank/DDBJ databases">
        <title>The genome of golden apple snail Pomacea canaliculata provides insight into stress tolerance and invasive adaptation.</title>
        <authorList>
            <person name="Liu C."/>
            <person name="Liu B."/>
            <person name="Ren Y."/>
            <person name="Zhang Y."/>
            <person name="Wang H."/>
            <person name="Li S."/>
            <person name="Jiang F."/>
            <person name="Yin L."/>
            <person name="Zhang G."/>
            <person name="Qian W."/>
            <person name="Fan W."/>
        </authorList>
    </citation>
    <scope>NUCLEOTIDE SEQUENCE [LARGE SCALE GENOMIC DNA]</scope>
    <source>
        <strain evidence="1">SZHN2017</strain>
        <tissue evidence="1">Muscle</tissue>
    </source>
</reference>
<protein>
    <recommendedName>
        <fullName evidence="3">Sulfotransferase domain-containing protein</fullName>
    </recommendedName>
</protein>
<evidence type="ECO:0008006" key="3">
    <source>
        <dbReference type="Google" id="ProtNLM"/>
    </source>
</evidence>
<dbReference type="AlphaFoldDB" id="A0A2T7PI88"/>
<organism evidence="1 2">
    <name type="scientific">Pomacea canaliculata</name>
    <name type="common">Golden apple snail</name>
    <dbReference type="NCBI Taxonomy" id="400727"/>
    <lineage>
        <taxon>Eukaryota</taxon>
        <taxon>Metazoa</taxon>
        <taxon>Spiralia</taxon>
        <taxon>Lophotrochozoa</taxon>
        <taxon>Mollusca</taxon>
        <taxon>Gastropoda</taxon>
        <taxon>Caenogastropoda</taxon>
        <taxon>Architaenioglossa</taxon>
        <taxon>Ampullarioidea</taxon>
        <taxon>Ampullariidae</taxon>
        <taxon>Pomacea</taxon>
    </lineage>
</organism>
<dbReference type="EMBL" id="PZQS01000004">
    <property type="protein sequence ID" value="PVD33135.1"/>
    <property type="molecule type" value="Genomic_DNA"/>
</dbReference>
<dbReference type="Proteomes" id="UP000245119">
    <property type="component" value="Linkage Group LG4"/>
</dbReference>
<proteinExistence type="predicted"/>
<gene>
    <name evidence="1" type="ORF">C0Q70_08584</name>
</gene>